<evidence type="ECO:0000313" key="3">
    <source>
        <dbReference type="WBParaSite" id="maker-uti_cns_0013989-snap-gene-0.4-mRNA-1"/>
    </source>
</evidence>
<dbReference type="AlphaFoldDB" id="A0A1I8IMG2"/>
<name>A0A1I8IMG2_9PLAT</name>
<evidence type="ECO:0000256" key="1">
    <source>
        <dbReference type="SAM" id="MobiDB-lite"/>
    </source>
</evidence>
<evidence type="ECO:0000313" key="2">
    <source>
        <dbReference type="Proteomes" id="UP000095280"/>
    </source>
</evidence>
<sequence length="504" mass="48879">HTHAADLAIVKLGQQQSALEPLPRLARSIVRPELIDKLCFSAAANSAAAESQQPVEGNPSAAPEANGESGNAAGGSPNEQQSSELQAAQQQPDAPSRTELLTFLLLLFVYSHPADCLAVTFVKESNLCLKNSTPAAVAAVPPAANSTNATFRRISGIADVRVCAVECAAAGSLRCSVFQLVPGSEQGSSSPGDCLLGSSCDLANQWSYNNNYSNGECLTQVLDDRLSCDALLASPMIYSANNAATSTGRFGYLQHFSLTSSSGCFSITAWGAKGGSADGGAGGRGAIISARFALPAANGLLTQLTLVLGQAGTSNNCGGGGGGGTFVYFRRNNTGNDAADWKLLLVAGGGGGAGAGSSGNSAGLSFSRSGAGTGGGASSIPSCGGGGAGWSGSGADCDASTKQGFGGSSGRANGWAGGASSATGVGGFGGGGGAGDGNGNSGGGGGGGGFAGGRGGTSSGGSGSAGSNFAALEAKGVTVSSNVQTSGGRVKIELLGTASSDLCA</sequence>
<keyword evidence="2" id="KW-1185">Reference proteome</keyword>
<dbReference type="WBParaSite" id="maker-uti_cns_0013989-snap-gene-0.4-mRNA-1">
    <property type="protein sequence ID" value="maker-uti_cns_0013989-snap-gene-0.4-mRNA-1"/>
    <property type="gene ID" value="maker-uti_cns_0013989-snap-gene-0.4"/>
</dbReference>
<feature type="compositionally biased region" description="Gly residues" evidence="1">
    <location>
        <begin position="445"/>
        <end position="464"/>
    </location>
</feature>
<dbReference type="Proteomes" id="UP000095280">
    <property type="component" value="Unplaced"/>
</dbReference>
<organism evidence="2 3">
    <name type="scientific">Macrostomum lignano</name>
    <dbReference type="NCBI Taxonomy" id="282301"/>
    <lineage>
        <taxon>Eukaryota</taxon>
        <taxon>Metazoa</taxon>
        <taxon>Spiralia</taxon>
        <taxon>Lophotrochozoa</taxon>
        <taxon>Platyhelminthes</taxon>
        <taxon>Rhabditophora</taxon>
        <taxon>Macrostomorpha</taxon>
        <taxon>Macrostomida</taxon>
        <taxon>Macrostomidae</taxon>
        <taxon>Macrostomum</taxon>
    </lineage>
</organism>
<feature type="region of interest" description="Disordered" evidence="1">
    <location>
        <begin position="50"/>
        <end position="92"/>
    </location>
</feature>
<feature type="region of interest" description="Disordered" evidence="1">
    <location>
        <begin position="445"/>
        <end position="465"/>
    </location>
</feature>
<reference evidence="3" key="1">
    <citation type="submission" date="2016-11" db="UniProtKB">
        <authorList>
            <consortium name="WormBaseParasite"/>
        </authorList>
    </citation>
    <scope>IDENTIFICATION</scope>
</reference>
<protein>
    <submittedName>
        <fullName evidence="3">Apple domain-containing protein</fullName>
    </submittedName>
</protein>
<proteinExistence type="predicted"/>
<feature type="compositionally biased region" description="Low complexity" evidence="1">
    <location>
        <begin position="61"/>
        <end position="91"/>
    </location>
</feature>
<accession>A0A1I8IMG2</accession>